<reference evidence="2 3" key="1">
    <citation type="journal article" date="2013" name="Nature">
        <title>The genomes of four tapeworm species reveal adaptations to parasitism.</title>
        <authorList>
            <person name="Tsai I.J."/>
            <person name="Zarowiecki M."/>
            <person name="Holroyd N."/>
            <person name="Garciarrubio A."/>
            <person name="Sanchez-Flores A."/>
            <person name="Brooks K.L."/>
            <person name="Tracey A."/>
            <person name="Bobes R.J."/>
            <person name="Fragoso G."/>
            <person name="Sciutto E."/>
            <person name="Aslett M."/>
            <person name="Beasley H."/>
            <person name="Bennett H.M."/>
            <person name="Cai J."/>
            <person name="Camicia F."/>
            <person name="Clark R."/>
            <person name="Cucher M."/>
            <person name="De Silva N."/>
            <person name="Day T.A."/>
            <person name="Deplazes P."/>
            <person name="Estrada K."/>
            <person name="Fernandez C."/>
            <person name="Holland P.W."/>
            <person name="Hou J."/>
            <person name="Hu S."/>
            <person name="Huckvale T."/>
            <person name="Hung S.S."/>
            <person name="Kamenetzky L."/>
            <person name="Keane J.A."/>
            <person name="Kiss F."/>
            <person name="Koziol U."/>
            <person name="Lambert O."/>
            <person name="Liu K."/>
            <person name="Luo X."/>
            <person name="Luo Y."/>
            <person name="Macchiaroli N."/>
            <person name="Nichol S."/>
            <person name="Paps J."/>
            <person name="Parkinson J."/>
            <person name="Pouchkina-Stantcheva N."/>
            <person name="Riddiford N."/>
            <person name="Rosenzvit M."/>
            <person name="Salinas G."/>
            <person name="Wasmuth J.D."/>
            <person name="Zamanian M."/>
            <person name="Zheng Y."/>
            <person name="Cai X."/>
            <person name="Soberon X."/>
            <person name="Olson P.D."/>
            <person name="Laclette J.P."/>
            <person name="Brehm K."/>
            <person name="Berriman M."/>
            <person name="Garciarrubio A."/>
            <person name="Bobes R.J."/>
            <person name="Fragoso G."/>
            <person name="Sanchez-Flores A."/>
            <person name="Estrada K."/>
            <person name="Cevallos M.A."/>
            <person name="Morett E."/>
            <person name="Gonzalez V."/>
            <person name="Portillo T."/>
            <person name="Ochoa-Leyva A."/>
            <person name="Jose M.V."/>
            <person name="Sciutto E."/>
            <person name="Landa A."/>
            <person name="Jimenez L."/>
            <person name="Valdes V."/>
            <person name="Carrero J.C."/>
            <person name="Larralde C."/>
            <person name="Morales-Montor J."/>
            <person name="Limon-Lason J."/>
            <person name="Soberon X."/>
            <person name="Laclette J.P."/>
        </authorList>
    </citation>
    <scope>NUCLEOTIDE SEQUENCE [LARGE SCALE GENOMIC DNA]</scope>
</reference>
<sequence>MAYSEDDYSFTEASLAAGCAPPTRLRNYIITTMHTVPPYSTSPETNRLPLALRRVESKEVLTANVRYEVFSMFFIPGPFNLVLLSFPLQLFLSFQISASTTFLYLLGSLHANLLLIMLDAAFPHQPLIPPICLL</sequence>
<name>A0A068X515_ECHGR</name>
<dbReference type="Proteomes" id="UP000492820">
    <property type="component" value="Unassembled WGS sequence"/>
</dbReference>
<dbReference type="AlphaFoldDB" id="A0A068X515"/>
<dbReference type="WBParaSite" id="EgrG_002053600">
    <property type="protein sequence ID" value="EgrG_002053600"/>
    <property type="gene ID" value="EgrG_002053600"/>
</dbReference>
<keyword evidence="1" id="KW-0812">Transmembrane</keyword>
<organism evidence="2">
    <name type="scientific">Echinococcus granulosus</name>
    <name type="common">Hydatid tapeworm</name>
    <dbReference type="NCBI Taxonomy" id="6210"/>
    <lineage>
        <taxon>Eukaryota</taxon>
        <taxon>Metazoa</taxon>
        <taxon>Spiralia</taxon>
        <taxon>Lophotrochozoa</taxon>
        <taxon>Platyhelminthes</taxon>
        <taxon>Cestoda</taxon>
        <taxon>Eucestoda</taxon>
        <taxon>Cyclophyllidea</taxon>
        <taxon>Taeniidae</taxon>
        <taxon>Echinococcus</taxon>
        <taxon>Echinococcus granulosus group</taxon>
    </lineage>
</organism>
<keyword evidence="1" id="KW-0472">Membrane</keyword>
<evidence type="ECO:0000313" key="2">
    <source>
        <dbReference type="EMBL" id="CDS25020.1"/>
    </source>
</evidence>
<feature type="transmembrane region" description="Helical" evidence="1">
    <location>
        <begin position="69"/>
        <end position="90"/>
    </location>
</feature>
<evidence type="ECO:0000313" key="4">
    <source>
        <dbReference type="WBParaSite" id="EgrG_002053600"/>
    </source>
</evidence>
<accession>A0A068X515</accession>
<dbReference type="EMBL" id="LK028682">
    <property type="protein sequence ID" value="CDS25020.1"/>
    <property type="molecule type" value="Genomic_DNA"/>
</dbReference>
<reference evidence="2" key="2">
    <citation type="submission" date="2014-06" db="EMBL/GenBank/DDBJ databases">
        <authorList>
            <person name="Aslett M."/>
        </authorList>
    </citation>
    <scope>NUCLEOTIDE SEQUENCE</scope>
</reference>
<keyword evidence="1" id="KW-1133">Transmembrane helix</keyword>
<gene>
    <name evidence="2" type="ORF">EgrG_002053600</name>
</gene>
<evidence type="ECO:0000313" key="3">
    <source>
        <dbReference type="Proteomes" id="UP000492820"/>
    </source>
</evidence>
<proteinExistence type="predicted"/>
<evidence type="ECO:0000256" key="1">
    <source>
        <dbReference type="SAM" id="Phobius"/>
    </source>
</evidence>
<feature type="transmembrane region" description="Helical" evidence="1">
    <location>
        <begin position="102"/>
        <end position="122"/>
    </location>
</feature>
<protein>
    <submittedName>
        <fullName evidence="2 4">Uncharacterized protein</fullName>
    </submittedName>
</protein>
<reference evidence="4" key="3">
    <citation type="submission" date="2020-10" db="UniProtKB">
        <authorList>
            <consortium name="WormBaseParasite"/>
        </authorList>
    </citation>
    <scope>IDENTIFICATION</scope>
</reference>